<keyword evidence="1" id="KW-0175">Coiled coil</keyword>
<dbReference type="Proteomes" id="UP000012019">
    <property type="component" value="Unassembled WGS sequence"/>
</dbReference>
<dbReference type="Gene3D" id="2.40.160.10">
    <property type="entry name" value="Porin"/>
    <property type="match status" value="1"/>
</dbReference>
<keyword evidence="4" id="KW-1185">Reference proteome</keyword>
<dbReference type="EMBL" id="APHR01000064">
    <property type="protein sequence ID" value="EMR12243.1"/>
    <property type="molecule type" value="Genomic_DNA"/>
</dbReference>
<reference evidence="3 4" key="1">
    <citation type="journal article" date="2013" name="Genome Announc.">
        <title>Draft Genome Sequence of Methylophaga lonarensis MPLT, a Haloalkaliphilic (Non-Methane-Utilizing) Methylotroph.</title>
        <authorList>
            <person name="Shetty S.A."/>
            <person name="Marathe N.P."/>
            <person name="Munot H."/>
            <person name="Antony C.P."/>
            <person name="Dhotre D.P."/>
            <person name="Murrell J.C."/>
            <person name="Shouche Y.S."/>
        </authorList>
    </citation>
    <scope>NUCLEOTIDE SEQUENCE [LARGE SCALE GENOMIC DNA]</scope>
    <source>
        <strain evidence="3 4">MPL</strain>
    </source>
</reference>
<dbReference type="eggNOG" id="COG3746">
    <property type="taxonomic scope" value="Bacteria"/>
</dbReference>
<feature type="coiled-coil region" evidence="1">
    <location>
        <begin position="36"/>
        <end position="70"/>
    </location>
</feature>
<dbReference type="SUPFAM" id="SSF56935">
    <property type="entry name" value="Porins"/>
    <property type="match status" value="1"/>
</dbReference>
<proteinExistence type="predicted"/>
<dbReference type="AlphaFoldDB" id="M7NU04"/>
<accession>M7NU04</accession>
<dbReference type="RefSeq" id="WP_009727220.1">
    <property type="nucleotide sequence ID" value="NZ_APHR01000064.1"/>
</dbReference>
<feature type="signal peptide" evidence="2">
    <location>
        <begin position="1"/>
        <end position="29"/>
    </location>
</feature>
<name>M7NU04_9GAMM</name>
<sequence length="452" mass="49709">MNTKLKPLRKHLLLAGLVALLPATSWAYAGSDAERIQKLEQQVNLLLERLSAQESQLNQQQQDISETKAATKGNVIASTNGRSLTFKDADGDFSFTVGGRLQADAVYHNEDDIKLGDGSRFRRAFLDIRGTVYRDWNYRFQYDFARPGGSDNSQRGIRDAYVQYTGFTPDITVGQFKQPFGLEHLTSSLNTTFNERALTNVFNPDRAIGLGLSHGGSNWSLSGGAFGEKAEVDPADEGNEGWGLVARGTFNPIIEKDRLVHLGAAVLHRNPEEGDLRFRERPEANVTGVRFIDTGTIGNVDDYQQYGLEAATVLGPFSLQSEYINTRVQRGSGDKNLNFNAWYVYASYFLTGESRGYNAKSGAFGAVRPNSTVGQGGIGAWEAGIRYSRADLNDGSFIGGDQDNLTLGVNWYATDNIRFSANYIKVLDVDRPGNAADGEKPSIFALRGQIHF</sequence>
<dbReference type="PATRIC" id="fig|1286106.3.peg.2265"/>
<evidence type="ECO:0000313" key="4">
    <source>
        <dbReference type="Proteomes" id="UP000012019"/>
    </source>
</evidence>
<gene>
    <name evidence="3" type="ORF">MPL1_11328</name>
</gene>
<organism evidence="3 4">
    <name type="scientific">Methylophaga lonarensis MPL</name>
    <dbReference type="NCBI Taxonomy" id="1286106"/>
    <lineage>
        <taxon>Bacteria</taxon>
        <taxon>Pseudomonadati</taxon>
        <taxon>Pseudomonadota</taxon>
        <taxon>Gammaproteobacteria</taxon>
        <taxon>Thiotrichales</taxon>
        <taxon>Piscirickettsiaceae</taxon>
        <taxon>Methylophaga</taxon>
    </lineage>
</organism>
<evidence type="ECO:0000256" key="2">
    <source>
        <dbReference type="SAM" id="SignalP"/>
    </source>
</evidence>
<protein>
    <submittedName>
        <fullName evidence="3">Phosphate-selective porin O and P superfamily protein</fullName>
    </submittedName>
</protein>
<dbReference type="OrthoDB" id="9807854at2"/>
<evidence type="ECO:0000313" key="3">
    <source>
        <dbReference type="EMBL" id="EMR12243.1"/>
    </source>
</evidence>
<dbReference type="InterPro" id="IPR023614">
    <property type="entry name" value="Porin_dom_sf"/>
</dbReference>
<keyword evidence="2" id="KW-0732">Signal</keyword>
<feature type="chain" id="PRO_5004082294" evidence="2">
    <location>
        <begin position="30"/>
        <end position="452"/>
    </location>
</feature>
<comment type="caution">
    <text evidence="3">The sequence shown here is derived from an EMBL/GenBank/DDBJ whole genome shotgun (WGS) entry which is preliminary data.</text>
</comment>
<dbReference type="Pfam" id="PF07396">
    <property type="entry name" value="Porin_O_P"/>
    <property type="match status" value="1"/>
</dbReference>
<dbReference type="InterPro" id="IPR010870">
    <property type="entry name" value="Porin_O/P"/>
</dbReference>
<dbReference type="STRING" id="1286106.MPL1_11328"/>
<evidence type="ECO:0000256" key="1">
    <source>
        <dbReference type="SAM" id="Coils"/>
    </source>
</evidence>